<keyword evidence="1" id="KW-1185">Reference proteome</keyword>
<organism evidence="1 2">
    <name type="scientific">Dermatophagoides pteronyssinus</name>
    <name type="common">European house dust mite</name>
    <dbReference type="NCBI Taxonomy" id="6956"/>
    <lineage>
        <taxon>Eukaryota</taxon>
        <taxon>Metazoa</taxon>
        <taxon>Ecdysozoa</taxon>
        <taxon>Arthropoda</taxon>
        <taxon>Chelicerata</taxon>
        <taxon>Arachnida</taxon>
        <taxon>Acari</taxon>
        <taxon>Acariformes</taxon>
        <taxon>Sarcoptiformes</taxon>
        <taxon>Astigmata</taxon>
        <taxon>Psoroptidia</taxon>
        <taxon>Analgoidea</taxon>
        <taxon>Pyroglyphidae</taxon>
        <taxon>Dermatophagoidinae</taxon>
        <taxon>Dermatophagoides</taxon>
    </lineage>
</organism>
<protein>
    <submittedName>
        <fullName evidence="2">Uncharacterized protein LOC113798789</fullName>
    </submittedName>
</protein>
<dbReference type="Proteomes" id="UP000515146">
    <property type="component" value="Unplaced"/>
</dbReference>
<dbReference type="RefSeq" id="XP_027205173.1">
    <property type="nucleotide sequence ID" value="XM_027349372.1"/>
</dbReference>
<accession>A0A6P6YI15</accession>
<gene>
    <name evidence="2" type="primary">LOC113798789</name>
</gene>
<proteinExistence type="predicted"/>
<dbReference type="AlphaFoldDB" id="A0A6P6YI15"/>
<dbReference type="InParanoid" id="A0A6P6YI15"/>
<reference evidence="2" key="1">
    <citation type="submission" date="2025-08" db="UniProtKB">
        <authorList>
            <consortium name="RefSeq"/>
        </authorList>
    </citation>
    <scope>IDENTIFICATION</scope>
    <source>
        <strain evidence="2">Airmid</strain>
    </source>
</reference>
<name>A0A6P6YI15_DERPT</name>
<dbReference type="KEGG" id="dpte:113798789"/>
<sequence length="311" mass="37081">MDTNYEPIFDNVFESVCEEVAEPCETNQDNLPTLAEIFEIRGQKMFYEKIVDTKFVSSLERQKMVDCVCHFLYDHYNSLKIPTKTLKYYAQELSKISQDSEEEYFCYWKSTRIRGGKVFEHRKPIGKLYKFFEYRRRKYKIGKQTPFDTKQNATITEMNDSGKNIAEQKKELDSIIPMLCNKSIIVDLFRLTYPLRNIIRCTGEGCGPKLIEEYESLFFFDGILINEELQMMYPHFINLDEDIKINELINKCKNYFSNTDDDDDDIFRLFIFLKTKLINKSPINTRNKFMDNICIYFEDKYDGMFFNVPVY</sequence>
<evidence type="ECO:0000313" key="1">
    <source>
        <dbReference type="Proteomes" id="UP000515146"/>
    </source>
</evidence>
<evidence type="ECO:0000313" key="2">
    <source>
        <dbReference type="RefSeq" id="XP_027205173.1"/>
    </source>
</evidence>